<feature type="transmembrane region" description="Helical" evidence="7">
    <location>
        <begin position="217"/>
        <end position="235"/>
    </location>
</feature>
<proteinExistence type="inferred from homology"/>
<feature type="transmembrane region" description="Helical" evidence="7">
    <location>
        <begin position="443"/>
        <end position="462"/>
    </location>
</feature>
<keyword evidence="4 7" id="KW-1133">Transmembrane helix</keyword>
<dbReference type="PANTHER" id="PTHR38459">
    <property type="entry name" value="PROPHAGE BACTOPRENOL-LINKED GLUCOSE TRANSLOCASE HOMOLOG"/>
    <property type="match status" value="1"/>
</dbReference>
<comment type="caution">
    <text evidence="9">The sequence shown here is derived from an EMBL/GenBank/DDBJ whole genome shotgun (WGS) entry which is preliminary data.</text>
</comment>
<evidence type="ECO:0000256" key="4">
    <source>
        <dbReference type="ARBA" id="ARBA00022989"/>
    </source>
</evidence>
<dbReference type="Pfam" id="PF04138">
    <property type="entry name" value="GtrA_DPMS_TM"/>
    <property type="match status" value="1"/>
</dbReference>
<organism evidence="9 10">
    <name type="scientific">Actinacidiphila acidipaludis</name>
    <dbReference type="NCBI Taxonomy" id="2873382"/>
    <lineage>
        <taxon>Bacteria</taxon>
        <taxon>Bacillati</taxon>
        <taxon>Actinomycetota</taxon>
        <taxon>Actinomycetes</taxon>
        <taxon>Kitasatosporales</taxon>
        <taxon>Streptomycetaceae</taxon>
        <taxon>Actinacidiphila</taxon>
    </lineage>
</organism>
<feature type="transmembrane region" description="Helical" evidence="7">
    <location>
        <begin position="49"/>
        <end position="68"/>
    </location>
</feature>
<feature type="transmembrane region" description="Helical" evidence="7">
    <location>
        <begin position="503"/>
        <end position="522"/>
    </location>
</feature>
<accession>A0ABS7QBN6</accession>
<evidence type="ECO:0000256" key="2">
    <source>
        <dbReference type="ARBA" id="ARBA00009399"/>
    </source>
</evidence>
<comment type="subcellular location">
    <subcellularLocation>
        <location evidence="1">Membrane</location>
        <topology evidence="1">Multi-pass membrane protein</topology>
    </subcellularLocation>
</comment>
<evidence type="ECO:0000313" key="10">
    <source>
        <dbReference type="Proteomes" id="UP000778578"/>
    </source>
</evidence>
<dbReference type="PANTHER" id="PTHR38459:SF1">
    <property type="entry name" value="PROPHAGE BACTOPRENOL-LINKED GLUCOSE TRANSLOCASE HOMOLOG"/>
    <property type="match status" value="1"/>
</dbReference>
<keyword evidence="10" id="KW-1185">Reference proteome</keyword>
<feature type="compositionally biased region" description="Gly residues" evidence="6">
    <location>
        <begin position="154"/>
        <end position="172"/>
    </location>
</feature>
<feature type="transmembrane region" description="Helical" evidence="7">
    <location>
        <begin position="89"/>
        <end position="112"/>
    </location>
</feature>
<dbReference type="InterPro" id="IPR007267">
    <property type="entry name" value="GtrA_DPMS_TM"/>
</dbReference>
<name>A0ABS7QBN6_9ACTN</name>
<comment type="similarity">
    <text evidence="2">Belongs to the GtrA family.</text>
</comment>
<gene>
    <name evidence="9" type="ORF">K7862_21790</name>
</gene>
<feature type="transmembrane region" description="Helical" evidence="7">
    <location>
        <begin position="335"/>
        <end position="357"/>
    </location>
</feature>
<evidence type="ECO:0000256" key="3">
    <source>
        <dbReference type="ARBA" id="ARBA00022692"/>
    </source>
</evidence>
<evidence type="ECO:0000313" key="9">
    <source>
        <dbReference type="EMBL" id="MBY8880246.1"/>
    </source>
</evidence>
<reference evidence="9 10" key="1">
    <citation type="submission" date="2021-08" db="EMBL/GenBank/DDBJ databases">
        <title>WGS of actinomycetes from Thailand.</title>
        <authorList>
            <person name="Thawai C."/>
        </authorList>
    </citation>
    <scope>NUCLEOTIDE SEQUENCE [LARGE SCALE GENOMIC DNA]</scope>
    <source>
        <strain evidence="9 10">PLK6-54</strain>
    </source>
</reference>
<evidence type="ECO:0000259" key="8">
    <source>
        <dbReference type="Pfam" id="PF04138"/>
    </source>
</evidence>
<evidence type="ECO:0000256" key="6">
    <source>
        <dbReference type="SAM" id="MobiDB-lite"/>
    </source>
</evidence>
<feature type="transmembrane region" description="Helical" evidence="7">
    <location>
        <begin position="25"/>
        <end position="43"/>
    </location>
</feature>
<dbReference type="EMBL" id="JAINZZ010000029">
    <property type="protein sequence ID" value="MBY8880246.1"/>
    <property type="molecule type" value="Genomic_DNA"/>
</dbReference>
<feature type="region of interest" description="Disordered" evidence="6">
    <location>
        <begin position="152"/>
        <end position="179"/>
    </location>
</feature>
<dbReference type="Proteomes" id="UP000778578">
    <property type="component" value="Unassembled WGS sequence"/>
</dbReference>
<dbReference type="RefSeq" id="WP_222965085.1">
    <property type="nucleotide sequence ID" value="NZ_JAINZZ010000029.1"/>
</dbReference>
<sequence>MSVRDRRAELSTAASSPLAREVTKFAVVGGAGVAVNLLTFNLVRHATSIAVVPASVIATVVSIVFNYVGFRYFAYKDRDKSCCPREMGLFLVFSAIGLLIENGVLALATYGFGWDSPLQSNVFKFSGIALATLFRFWSYRTWVFRVVPEPSGARRGGAGAGGTGRGDTGQGSAGRRASRVAAVRERVSVRGSPGTDLAAGSVLDDVRASLRSAMPGILLFIAARTVSLMGLLLLSPGSPGHTVHRLAVRWDAVWYIGIARHGYDHSFHPHMGVGHPSPRSNLAFFPVYPLLLRGAHTVLPGVGWGGAALLVACACALVAAWGIHAVTALCYGRRVAVLTTVLWGIAPVAVVETAGYSESAFTALAAWALLAVLKRHWLPAAALSVAAGLTRPVGAAVAAAVMAEACREVVRRCRGRPSAAVPGAPSPAGPTAEPAPARLWRPVAAFIAAPLGWLGFIAWTGWRMHDWRAYFRIQRMWNSRFDFGLRTAEGFRKLFTHGTPVNLFFPVTAVLLVAAIALLVVTIGQRQPLALVVYSLIVTVVALGDTAHWSSRGRFLLPAFPLLIPVAKALSRARDHLTRFAVLAGIGTLSACYGTYLMLYSVGAP</sequence>
<evidence type="ECO:0000256" key="1">
    <source>
        <dbReference type="ARBA" id="ARBA00004141"/>
    </source>
</evidence>
<keyword evidence="3 7" id="KW-0812">Transmembrane</keyword>
<evidence type="ECO:0000256" key="5">
    <source>
        <dbReference type="ARBA" id="ARBA00023136"/>
    </source>
</evidence>
<feature type="transmembrane region" description="Helical" evidence="7">
    <location>
        <begin position="580"/>
        <end position="602"/>
    </location>
</feature>
<protein>
    <submittedName>
        <fullName evidence="9">GtrA family protein</fullName>
    </submittedName>
</protein>
<feature type="transmembrane region" description="Helical" evidence="7">
    <location>
        <begin position="529"/>
        <end position="549"/>
    </location>
</feature>
<evidence type="ECO:0000256" key="7">
    <source>
        <dbReference type="SAM" id="Phobius"/>
    </source>
</evidence>
<keyword evidence="5 7" id="KW-0472">Membrane</keyword>
<dbReference type="InterPro" id="IPR051401">
    <property type="entry name" value="GtrA_CellWall_Glycosyl"/>
</dbReference>
<feature type="transmembrane region" description="Helical" evidence="7">
    <location>
        <begin position="302"/>
        <end position="323"/>
    </location>
</feature>
<feature type="transmembrane region" description="Helical" evidence="7">
    <location>
        <begin position="118"/>
        <end position="137"/>
    </location>
</feature>
<feature type="domain" description="GtrA/DPMS transmembrane" evidence="8">
    <location>
        <begin position="24"/>
        <end position="144"/>
    </location>
</feature>